<evidence type="ECO:0000256" key="1">
    <source>
        <dbReference type="ARBA" id="ARBA00007689"/>
    </source>
</evidence>
<dbReference type="PANTHER" id="PTHR35174:SF3">
    <property type="entry name" value="BLL7171 PROTEIN"/>
    <property type="match status" value="1"/>
</dbReference>
<evidence type="ECO:0000313" key="3">
    <source>
        <dbReference type="EMBL" id="MFF3570628.1"/>
    </source>
</evidence>
<comment type="caution">
    <text evidence="3">The sequence shown here is derived from an EMBL/GenBank/DDBJ whole genome shotgun (WGS) entry which is preliminary data.</text>
</comment>
<dbReference type="EMBL" id="JBIAQY010000008">
    <property type="protein sequence ID" value="MFF3570628.1"/>
    <property type="molecule type" value="Genomic_DNA"/>
</dbReference>
<dbReference type="RefSeq" id="WP_174435014.1">
    <property type="nucleotide sequence ID" value="NZ_JBIAQY010000008.1"/>
</dbReference>
<proteinExistence type="inferred from homology"/>
<sequence>MKYMLLKTYAPAEYCDTPITEWTPQEIAAHIEFQRMLGEQLRDSGELVDAQGLAYPDQAQVVSSDGRSAPVVTDGPFPETKEFLAGYWIVDVDTPDRAIEIAAQASAAPGPGGKPIGERIEVRQVMDAPAADS</sequence>
<keyword evidence="4" id="KW-1185">Reference proteome</keyword>
<dbReference type="InterPro" id="IPR011008">
    <property type="entry name" value="Dimeric_a/b-barrel"/>
</dbReference>
<comment type="similarity">
    <text evidence="1">Belongs to the YciI family.</text>
</comment>
<protein>
    <submittedName>
        <fullName evidence="3">YciI family protein</fullName>
    </submittedName>
</protein>
<feature type="domain" description="YCII-related" evidence="2">
    <location>
        <begin position="1"/>
        <end position="106"/>
    </location>
</feature>
<dbReference type="PANTHER" id="PTHR35174">
    <property type="entry name" value="BLL7171 PROTEIN-RELATED"/>
    <property type="match status" value="1"/>
</dbReference>
<evidence type="ECO:0000313" key="4">
    <source>
        <dbReference type="Proteomes" id="UP001601992"/>
    </source>
</evidence>
<dbReference type="Pfam" id="PF03795">
    <property type="entry name" value="YCII"/>
    <property type="match status" value="1"/>
</dbReference>
<evidence type="ECO:0000259" key="2">
    <source>
        <dbReference type="Pfam" id="PF03795"/>
    </source>
</evidence>
<name>A0ABW6S2V3_9NOCA</name>
<organism evidence="3 4">
    <name type="scientific">Nocardia jiangxiensis</name>
    <dbReference type="NCBI Taxonomy" id="282685"/>
    <lineage>
        <taxon>Bacteria</taxon>
        <taxon>Bacillati</taxon>
        <taxon>Actinomycetota</taxon>
        <taxon>Actinomycetes</taxon>
        <taxon>Mycobacteriales</taxon>
        <taxon>Nocardiaceae</taxon>
        <taxon>Nocardia</taxon>
    </lineage>
</organism>
<dbReference type="Gene3D" id="3.30.70.1060">
    <property type="entry name" value="Dimeric alpha+beta barrel"/>
    <property type="match status" value="1"/>
</dbReference>
<accession>A0ABW6S2V3</accession>
<dbReference type="SUPFAM" id="SSF54909">
    <property type="entry name" value="Dimeric alpha+beta barrel"/>
    <property type="match status" value="1"/>
</dbReference>
<dbReference type="InterPro" id="IPR005545">
    <property type="entry name" value="YCII"/>
</dbReference>
<reference evidence="3 4" key="1">
    <citation type="submission" date="2024-10" db="EMBL/GenBank/DDBJ databases">
        <title>The Natural Products Discovery Center: Release of the First 8490 Sequenced Strains for Exploring Actinobacteria Biosynthetic Diversity.</title>
        <authorList>
            <person name="Kalkreuter E."/>
            <person name="Kautsar S.A."/>
            <person name="Yang D."/>
            <person name="Bader C.D."/>
            <person name="Teijaro C.N."/>
            <person name="Fluegel L."/>
            <person name="Davis C.M."/>
            <person name="Simpson J.R."/>
            <person name="Lauterbach L."/>
            <person name="Steele A.D."/>
            <person name="Gui C."/>
            <person name="Meng S."/>
            <person name="Li G."/>
            <person name="Viehrig K."/>
            <person name="Ye F."/>
            <person name="Su P."/>
            <person name="Kiefer A.F."/>
            <person name="Nichols A."/>
            <person name="Cepeda A.J."/>
            <person name="Yan W."/>
            <person name="Fan B."/>
            <person name="Jiang Y."/>
            <person name="Adhikari A."/>
            <person name="Zheng C.-J."/>
            <person name="Schuster L."/>
            <person name="Cowan T.M."/>
            <person name="Smanski M.J."/>
            <person name="Chevrette M.G."/>
            <person name="De Carvalho L.P.S."/>
            <person name="Shen B."/>
        </authorList>
    </citation>
    <scope>NUCLEOTIDE SEQUENCE [LARGE SCALE GENOMIC DNA]</scope>
    <source>
        <strain evidence="3 4">NPDC002593</strain>
    </source>
</reference>
<gene>
    <name evidence="3" type="ORF">ACFYXQ_22865</name>
</gene>
<dbReference type="Proteomes" id="UP001601992">
    <property type="component" value="Unassembled WGS sequence"/>
</dbReference>